<gene>
    <name evidence="2" type="ORF">GCM10023090_19440</name>
</gene>
<comment type="caution">
    <text evidence="2">The sequence shown here is derived from an EMBL/GenBank/DDBJ whole genome shotgun (WGS) entry which is preliminary data.</text>
</comment>
<dbReference type="RefSeq" id="WP_345064010.1">
    <property type="nucleotide sequence ID" value="NZ_BAABEX010000013.1"/>
</dbReference>
<protein>
    <submittedName>
        <fullName evidence="2">Uncharacterized protein</fullName>
    </submittedName>
</protein>
<dbReference type="Proteomes" id="UP001501788">
    <property type="component" value="Unassembled WGS sequence"/>
</dbReference>
<evidence type="ECO:0000256" key="1">
    <source>
        <dbReference type="SAM" id="MobiDB-lite"/>
    </source>
</evidence>
<proteinExistence type="predicted"/>
<keyword evidence="3" id="KW-1185">Reference proteome</keyword>
<feature type="region of interest" description="Disordered" evidence="1">
    <location>
        <begin position="1"/>
        <end position="38"/>
    </location>
</feature>
<evidence type="ECO:0000313" key="2">
    <source>
        <dbReference type="EMBL" id="GAA4425073.1"/>
    </source>
</evidence>
<dbReference type="EMBL" id="BAABEX010000013">
    <property type="protein sequence ID" value="GAA4425073.1"/>
    <property type="molecule type" value="Genomic_DNA"/>
</dbReference>
<accession>A0ABP8L8Z3</accession>
<reference evidence="3" key="1">
    <citation type="journal article" date="2019" name="Int. J. Syst. Evol. Microbiol.">
        <title>The Global Catalogue of Microorganisms (GCM) 10K type strain sequencing project: providing services to taxonomists for standard genome sequencing and annotation.</title>
        <authorList>
            <consortium name="The Broad Institute Genomics Platform"/>
            <consortium name="The Broad Institute Genome Sequencing Center for Infectious Disease"/>
            <person name="Wu L."/>
            <person name="Ma J."/>
        </authorList>
    </citation>
    <scope>NUCLEOTIDE SEQUENCE [LARGE SCALE GENOMIC DNA]</scope>
    <source>
        <strain evidence="3">JCM 31890</strain>
    </source>
</reference>
<name>A0ABP8L8Z3_9BURK</name>
<organism evidence="2 3">
    <name type="scientific">Acidovorax lacteus</name>
    <dbReference type="NCBI Taxonomy" id="1924988"/>
    <lineage>
        <taxon>Bacteria</taxon>
        <taxon>Pseudomonadati</taxon>
        <taxon>Pseudomonadota</taxon>
        <taxon>Betaproteobacteria</taxon>
        <taxon>Burkholderiales</taxon>
        <taxon>Comamonadaceae</taxon>
        <taxon>Acidovorax</taxon>
    </lineage>
</organism>
<evidence type="ECO:0000313" key="3">
    <source>
        <dbReference type="Proteomes" id="UP001501788"/>
    </source>
</evidence>
<sequence>MSAAHPHHAAGQNGWERFLAGHGSEGTPPPATALSPADADRVAAYRDALLQALAQRDRQALAQAQARLAQAAWRARPLAAPPLRRALRELAWRAAGLGVALRVPLG</sequence>